<dbReference type="Proteomes" id="UP001355207">
    <property type="component" value="Chromosome 2"/>
</dbReference>
<name>A0AAX4JS37_9TREE</name>
<dbReference type="GO" id="GO:0022857">
    <property type="term" value="F:transmembrane transporter activity"/>
    <property type="evidence" value="ECO:0007669"/>
    <property type="project" value="TreeGrafter"/>
</dbReference>
<evidence type="ECO:0000256" key="1">
    <source>
        <dbReference type="ARBA" id="ARBA00004141"/>
    </source>
</evidence>
<dbReference type="PANTHER" id="PTHR43791">
    <property type="entry name" value="PERMEASE-RELATED"/>
    <property type="match status" value="1"/>
</dbReference>
<evidence type="ECO:0000256" key="2">
    <source>
        <dbReference type="ARBA" id="ARBA00022448"/>
    </source>
</evidence>
<keyword evidence="4 6" id="KW-1133">Transmembrane helix</keyword>
<organism evidence="7 8">
    <name type="scientific">Kwoniella dendrophila CBS 6074</name>
    <dbReference type="NCBI Taxonomy" id="1295534"/>
    <lineage>
        <taxon>Eukaryota</taxon>
        <taxon>Fungi</taxon>
        <taxon>Dikarya</taxon>
        <taxon>Basidiomycota</taxon>
        <taxon>Agaricomycotina</taxon>
        <taxon>Tremellomycetes</taxon>
        <taxon>Tremellales</taxon>
        <taxon>Cryptococcaceae</taxon>
        <taxon>Kwoniella</taxon>
    </lineage>
</organism>
<sequence>MIILIFLPNDINRWAKYAVLTLVQGYPYCHPILVSMNSMNAGSVRTRTVVSSVYNMAVQAASLIASNIYQPSDAPYYHKGNRVLAGLSGASIALVLFAKLWYSYRNKQKSKIWDNYTLAEKEEYLATTTDKGNKRLDFKFLH</sequence>
<comment type="subcellular location">
    <subcellularLocation>
        <location evidence="1">Membrane</location>
        <topology evidence="1">Multi-pass membrane protein</topology>
    </subcellularLocation>
</comment>
<evidence type="ECO:0000313" key="7">
    <source>
        <dbReference type="EMBL" id="WWC87320.1"/>
    </source>
</evidence>
<proteinExistence type="predicted"/>
<keyword evidence="2" id="KW-0813">Transport</keyword>
<dbReference type="GO" id="GO:0016020">
    <property type="term" value="C:membrane"/>
    <property type="evidence" value="ECO:0007669"/>
    <property type="project" value="UniProtKB-SubCell"/>
</dbReference>
<reference evidence="7 8" key="1">
    <citation type="submission" date="2024-01" db="EMBL/GenBank/DDBJ databases">
        <title>Comparative genomics of Cryptococcus and Kwoniella reveals pathogenesis evolution and contrasting modes of karyotype evolution via chromosome fusion or intercentromeric recombination.</title>
        <authorList>
            <person name="Coelho M.A."/>
            <person name="David-Palma M."/>
            <person name="Shea T."/>
            <person name="Bowers K."/>
            <person name="McGinley-Smith S."/>
            <person name="Mohammad A.W."/>
            <person name="Gnirke A."/>
            <person name="Yurkov A.M."/>
            <person name="Nowrousian M."/>
            <person name="Sun S."/>
            <person name="Cuomo C.A."/>
            <person name="Heitman J."/>
        </authorList>
    </citation>
    <scope>NUCLEOTIDE SEQUENCE [LARGE SCALE GENOMIC DNA]</scope>
    <source>
        <strain evidence="7 8">CBS 6074</strain>
    </source>
</reference>
<dbReference type="PANTHER" id="PTHR43791:SF65">
    <property type="entry name" value="MAJOR FACILITATOR SUPERFAMILY (MFS) PROFILE DOMAIN-CONTAINING PROTEIN-RELATED"/>
    <property type="match status" value="1"/>
</dbReference>
<keyword evidence="3 6" id="KW-0812">Transmembrane</keyword>
<dbReference type="AlphaFoldDB" id="A0AAX4JS37"/>
<evidence type="ECO:0000313" key="8">
    <source>
        <dbReference type="Proteomes" id="UP001355207"/>
    </source>
</evidence>
<feature type="transmembrane region" description="Helical" evidence="6">
    <location>
        <begin position="83"/>
        <end position="102"/>
    </location>
</feature>
<evidence type="ECO:0000256" key="4">
    <source>
        <dbReference type="ARBA" id="ARBA00022989"/>
    </source>
</evidence>
<evidence type="ECO:0008006" key="9">
    <source>
        <dbReference type="Google" id="ProtNLM"/>
    </source>
</evidence>
<protein>
    <recommendedName>
        <fullName evidence="9">Major facilitator superfamily (MFS) profile domain-containing protein</fullName>
    </recommendedName>
</protein>
<keyword evidence="8" id="KW-1185">Reference proteome</keyword>
<gene>
    <name evidence="7" type="ORF">L201_002209</name>
</gene>
<evidence type="ECO:0000256" key="3">
    <source>
        <dbReference type="ARBA" id="ARBA00022692"/>
    </source>
</evidence>
<keyword evidence="5 6" id="KW-0472">Membrane</keyword>
<evidence type="ECO:0000256" key="5">
    <source>
        <dbReference type="ARBA" id="ARBA00023136"/>
    </source>
</evidence>
<dbReference type="RefSeq" id="XP_066074083.1">
    <property type="nucleotide sequence ID" value="XM_066217986.1"/>
</dbReference>
<evidence type="ECO:0000256" key="6">
    <source>
        <dbReference type="SAM" id="Phobius"/>
    </source>
</evidence>
<accession>A0AAX4JS37</accession>
<dbReference type="EMBL" id="CP144099">
    <property type="protein sequence ID" value="WWC87320.1"/>
    <property type="molecule type" value="Genomic_DNA"/>
</dbReference>
<dbReference type="GeneID" id="91092881"/>